<dbReference type="NCBIfam" id="TIGR00645">
    <property type="entry name" value="HI0507"/>
    <property type="match status" value="1"/>
</dbReference>
<evidence type="ECO:0000256" key="3">
    <source>
        <dbReference type="ARBA" id="ARBA00022475"/>
    </source>
</evidence>
<dbReference type="RefSeq" id="WP_307349186.1">
    <property type="nucleotide sequence ID" value="NZ_JAUSVS010000003.1"/>
</dbReference>
<comment type="similarity">
    <text evidence="2 7">Belongs to the UPF0114 family.</text>
</comment>
<evidence type="ECO:0000313" key="9">
    <source>
        <dbReference type="Proteomes" id="UP001228905"/>
    </source>
</evidence>
<reference evidence="8 9" key="1">
    <citation type="submission" date="2023-07" db="EMBL/GenBank/DDBJ databases">
        <title>Genomic Encyclopedia of Type Strains, Phase IV (KMG-IV): sequencing the most valuable type-strain genomes for metagenomic binning, comparative biology and taxonomic classification.</title>
        <authorList>
            <person name="Goeker M."/>
        </authorList>
    </citation>
    <scope>NUCLEOTIDE SEQUENCE [LARGE SCALE GENOMIC DNA]</scope>
    <source>
        <strain evidence="8 9">DSM 18695</strain>
    </source>
</reference>
<gene>
    <name evidence="8" type="ORF">QO010_002257</name>
</gene>
<dbReference type="Proteomes" id="UP001228905">
    <property type="component" value="Unassembled WGS sequence"/>
</dbReference>
<evidence type="ECO:0000256" key="7">
    <source>
        <dbReference type="HAMAP-Rule" id="MF_00143"/>
    </source>
</evidence>
<dbReference type="PANTHER" id="PTHR38596:SF1">
    <property type="entry name" value="UPF0114 PROTEIN YQHA"/>
    <property type="match status" value="1"/>
</dbReference>
<keyword evidence="6 7" id="KW-0472">Membrane</keyword>
<protein>
    <recommendedName>
        <fullName evidence="7">UPF0114 protein QO010_002257</fullName>
    </recommendedName>
</protein>
<feature type="transmembrane region" description="Helical" evidence="7">
    <location>
        <begin position="71"/>
        <end position="93"/>
    </location>
</feature>
<dbReference type="InterPro" id="IPR005134">
    <property type="entry name" value="UPF0114"/>
</dbReference>
<evidence type="ECO:0000256" key="4">
    <source>
        <dbReference type="ARBA" id="ARBA00022692"/>
    </source>
</evidence>
<accession>A0ABU0ISX5</accession>
<evidence type="ECO:0000313" key="8">
    <source>
        <dbReference type="EMBL" id="MDQ0464476.1"/>
    </source>
</evidence>
<evidence type="ECO:0000256" key="1">
    <source>
        <dbReference type="ARBA" id="ARBA00004651"/>
    </source>
</evidence>
<comment type="caution">
    <text evidence="8">The sequence shown here is derived from an EMBL/GenBank/DDBJ whole genome shotgun (WGS) entry which is preliminary data.</text>
</comment>
<comment type="subcellular location">
    <subcellularLocation>
        <location evidence="1 7">Cell membrane</location>
        <topology evidence="1 7">Multi-pass membrane protein</topology>
    </subcellularLocation>
</comment>
<keyword evidence="3 7" id="KW-1003">Cell membrane</keyword>
<keyword evidence="9" id="KW-1185">Reference proteome</keyword>
<feature type="transmembrane region" description="Helical" evidence="7">
    <location>
        <begin position="127"/>
        <end position="146"/>
    </location>
</feature>
<evidence type="ECO:0000256" key="5">
    <source>
        <dbReference type="ARBA" id="ARBA00022989"/>
    </source>
</evidence>
<proteinExistence type="inferred from homology"/>
<sequence length="188" mass="20575">MTSPVTPPHTPKPKPALEVWLEQGLFASRWLMVPFYLGLVVALVGLIATFGQELIHELPLLFTSAAKPDDAILLALSLIDLSLAGNLMLIVIFSGYENFVSKIDIGNHEDRPEWMGTVDFSGLKMKLIASIVAISAIALLKAFLQTAEPGHAVDVVRLQWLVFVHLTFVVSGVVLAIMDYITSKTTKH</sequence>
<organism evidence="8 9">
    <name type="scientific">Caulobacter ginsengisoli</name>
    <dbReference type="NCBI Taxonomy" id="400775"/>
    <lineage>
        <taxon>Bacteria</taxon>
        <taxon>Pseudomonadati</taxon>
        <taxon>Pseudomonadota</taxon>
        <taxon>Alphaproteobacteria</taxon>
        <taxon>Caulobacterales</taxon>
        <taxon>Caulobacteraceae</taxon>
        <taxon>Caulobacter</taxon>
    </lineage>
</organism>
<dbReference type="PANTHER" id="PTHR38596">
    <property type="entry name" value="UPF0114 PROTEIN YQHA"/>
    <property type="match status" value="1"/>
</dbReference>
<keyword evidence="4 7" id="KW-0812">Transmembrane</keyword>
<name>A0ABU0ISX5_9CAUL</name>
<dbReference type="Pfam" id="PF03350">
    <property type="entry name" value="UPF0114"/>
    <property type="match status" value="1"/>
</dbReference>
<feature type="transmembrane region" description="Helical" evidence="7">
    <location>
        <begin position="30"/>
        <end position="51"/>
    </location>
</feature>
<evidence type="ECO:0000256" key="2">
    <source>
        <dbReference type="ARBA" id="ARBA00005774"/>
    </source>
</evidence>
<feature type="transmembrane region" description="Helical" evidence="7">
    <location>
        <begin position="158"/>
        <end position="181"/>
    </location>
</feature>
<keyword evidence="5 7" id="KW-1133">Transmembrane helix</keyword>
<dbReference type="InterPro" id="IPR020761">
    <property type="entry name" value="UPF0114_bac"/>
</dbReference>
<evidence type="ECO:0000256" key="6">
    <source>
        <dbReference type="ARBA" id="ARBA00023136"/>
    </source>
</evidence>
<dbReference type="EMBL" id="JAUSVS010000003">
    <property type="protein sequence ID" value="MDQ0464476.1"/>
    <property type="molecule type" value="Genomic_DNA"/>
</dbReference>
<dbReference type="HAMAP" id="MF_00143">
    <property type="entry name" value="UPF0114"/>
    <property type="match status" value="1"/>
</dbReference>